<evidence type="ECO:0000259" key="7">
    <source>
        <dbReference type="PROSITE" id="PS50850"/>
    </source>
</evidence>
<feature type="transmembrane region" description="Helical" evidence="6">
    <location>
        <begin position="274"/>
        <end position="296"/>
    </location>
</feature>
<feature type="transmembrane region" description="Helical" evidence="6">
    <location>
        <begin position="111"/>
        <end position="131"/>
    </location>
</feature>
<feature type="transmembrane region" description="Helical" evidence="6">
    <location>
        <begin position="302"/>
        <end position="322"/>
    </location>
</feature>
<dbReference type="Proteomes" id="UP000663671">
    <property type="component" value="Chromosome 3"/>
</dbReference>
<feature type="transmembrane region" description="Helical" evidence="6">
    <location>
        <begin position="554"/>
        <end position="574"/>
    </location>
</feature>
<dbReference type="Gene3D" id="1.20.1250.20">
    <property type="entry name" value="MFS general substrate transporter like domains"/>
    <property type="match status" value="2"/>
</dbReference>
<keyword evidence="2 6" id="KW-0812">Transmembrane</keyword>
<dbReference type="InterPro" id="IPR036259">
    <property type="entry name" value="MFS_trans_sf"/>
</dbReference>
<dbReference type="AlphaFoldDB" id="A0A8A1MQB3"/>
<dbReference type="Pfam" id="PF07690">
    <property type="entry name" value="MFS_1"/>
    <property type="match status" value="1"/>
</dbReference>
<feature type="transmembrane region" description="Helical" evidence="6">
    <location>
        <begin position="519"/>
        <end position="542"/>
    </location>
</feature>
<dbReference type="GO" id="GO:0016020">
    <property type="term" value="C:membrane"/>
    <property type="evidence" value="ECO:0007669"/>
    <property type="project" value="UniProtKB-SubCell"/>
</dbReference>
<dbReference type="InterPro" id="IPR011701">
    <property type="entry name" value="MFS"/>
</dbReference>
<evidence type="ECO:0000256" key="6">
    <source>
        <dbReference type="SAM" id="Phobius"/>
    </source>
</evidence>
<sequence length="591" mass="65350">MSSHSPQERTTEFSQLEQLSAPKCSTCQLASNKMTVPLYHVCRVFRKVRLGPTLHGAGQSVNFDMPPQQTRHDNEDAPFLPKSTSVTELPARSSEDSHKPSTSQRRVRKRLIIALFAIVLAFETGGAMLGAPITRLFESITCLRYYEEHDPTIIGKNGYIPEKSCKNKEIQGEVAIVKGYGELFDAMAGVILSIPYGLLADKYGRKPIFCLCIPGFFVNMLVVGVVLYAPDVFPLRLVWLSTLAWLFGGGYAVASTMIWTMMADVTADSQRAGLFFRFGVAIMVADFISSLVTSWLMKYNPWIPITIGWGLTILGTLPALLLPETKGTFASGGEGTHELCEPPEDNRAIHLSLPAEQPHSINQPPFLSRLGRTASQFNFIVHDKHLMFLVSAFLVYRLSRGTAWLLIQYISKRYQWTLANANFLTSFKSILTIFLFVGVLPLASWYLTARRGVHYREKDLALAKASVILLVVGTLVMGLSPSIGLFIVGLVVQTLGIGFVFIVRSLATMMVRRDQTARLYTAIEILQSVGVAIASPTVTLFFNWGLDLGGGWVGLPWVVASGLFGVTAVLLWMYRLPSSPKLYTVENPIPL</sequence>
<protein>
    <submittedName>
        <fullName evidence="8">MFS transporter</fullName>
    </submittedName>
</protein>
<evidence type="ECO:0000256" key="4">
    <source>
        <dbReference type="ARBA" id="ARBA00023136"/>
    </source>
</evidence>
<comment type="subcellular location">
    <subcellularLocation>
        <location evidence="1">Membrane</location>
        <topology evidence="1">Multi-pass membrane protein</topology>
    </subcellularLocation>
</comment>
<keyword evidence="3 6" id="KW-1133">Transmembrane helix</keyword>
<dbReference type="PANTHER" id="PTHR23507:SF31">
    <property type="entry name" value="TRANSPORTER, PUTATIVE (AFU_ORTHOLOGUE AFUA_2G14230)-RELATED"/>
    <property type="match status" value="1"/>
</dbReference>
<evidence type="ECO:0000313" key="8">
    <source>
        <dbReference type="EMBL" id="QSS66257.1"/>
    </source>
</evidence>
<name>A0A8A1MQB3_AJECA</name>
<feature type="region of interest" description="Disordered" evidence="5">
    <location>
        <begin position="56"/>
        <end position="103"/>
    </location>
</feature>
<dbReference type="PROSITE" id="PS50850">
    <property type="entry name" value="MFS"/>
    <property type="match status" value="1"/>
</dbReference>
<feature type="transmembrane region" description="Helical" evidence="6">
    <location>
        <begin position="430"/>
        <end position="448"/>
    </location>
</feature>
<evidence type="ECO:0000256" key="1">
    <source>
        <dbReference type="ARBA" id="ARBA00004141"/>
    </source>
</evidence>
<dbReference type="EMBL" id="CP069115">
    <property type="protein sequence ID" value="QSS66257.1"/>
    <property type="molecule type" value="Genomic_DNA"/>
</dbReference>
<dbReference type="GO" id="GO:0022857">
    <property type="term" value="F:transmembrane transporter activity"/>
    <property type="evidence" value="ECO:0007669"/>
    <property type="project" value="InterPro"/>
</dbReference>
<dbReference type="OrthoDB" id="194139at2759"/>
<feature type="domain" description="Major facilitator superfamily (MFS) profile" evidence="7">
    <location>
        <begin position="385"/>
        <end position="591"/>
    </location>
</feature>
<dbReference type="PANTHER" id="PTHR23507">
    <property type="entry name" value="ZGC:174356"/>
    <property type="match status" value="1"/>
</dbReference>
<dbReference type="SUPFAM" id="SSF103473">
    <property type="entry name" value="MFS general substrate transporter"/>
    <property type="match status" value="1"/>
</dbReference>
<evidence type="ECO:0000256" key="3">
    <source>
        <dbReference type="ARBA" id="ARBA00022989"/>
    </source>
</evidence>
<feature type="transmembrane region" description="Helical" evidence="6">
    <location>
        <begin position="183"/>
        <end position="201"/>
    </location>
</feature>
<organism evidence="8 9">
    <name type="scientific">Ajellomyces capsulatus</name>
    <name type="common">Darling's disease fungus</name>
    <name type="synonym">Histoplasma capsulatum</name>
    <dbReference type="NCBI Taxonomy" id="5037"/>
    <lineage>
        <taxon>Eukaryota</taxon>
        <taxon>Fungi</taxon>
        <taxon>Dikarya</taxon>
        <taxon>Ascomycota</taxon>
        <taxon>Pezizomycotina</taxon>
        <taxon>Eurotiomycetes</taxon>
        <taxon>Eurotiomycetidae</taxon>
        <taxon>Onygenales</taxon>
        <taxon>Ajellomycetaceae</taxon>
        <taxon>Histoplasma</taxon>
    </lineage>
</organism>
<feature type="transmembrane region" description="Helical" evidence="6">
    <location>
        <begin position="242"/>
        <end position="262"/>
    </location>
</feature>
<dbReference type="VEuPathDB" id="FungiDB:I7I51_07114"/>
<evidence type="ECO:0000313" key="9">
    <source>
        <dbReference type="Proteomes" id="UP000663671"/>
    </source>
</evidence>
<reference evidence="8" key="1">
    <citation type="submission" date="2021-01" db="EMBL/GenBank/DDBJ databases">
        <title>Chromosome-level genome assembly of a human fungal pathogen reveals clustering of transcriptionally co-regulated genes.</title>
        <authorList>
            <person name="Voorhies M."/>
            <person name="Cohen S."/>
            <person name="Shea T.P."/>
            <person name="Petrus S."/>
            <person name="Munoz J.F."/>
            <person name="Poplawski S."/>
            <person name="Goldman W.E."/>
            <person name="Michael T."/>
            <person name="Cuomo C.A."/>
            <person name="Sil A."/>
            <person name="Beyhan S."/>
        </authorList>
    </citation>
    <scope>NUCLEOTIDE SEQUENCE</scope>
    <source>
        <strain evidence="8">WU24</strain>
    </source>
</reference>
<proteinExistence type="predicted"/>
<feature type="transmembrane region" description="Helical" evidence="6">
    <location>
        <begin position="386"/>
        <end position="410"/>
    </location>
</feature>
<gene>
    <name evidence="8" type="ORF">I7I51_07114</name>
</gene>
<evidence type="ECO:0000256" key="5">
    <source>
        <dbReference type="SAM" id="MobiDB-lite"/>
    </source>
</evidence>
<keyword evidence="4 6" id="KW-0472">Membrane</keyword>
<accession>A0A8A1MQB3</accession>
<feature type="transmembrane region" description="Helical" evidence="6">
    <location>
        <begin position="460"/>
        <end position="479"/>
    </location>
</feature>
<dbReference type="InterPro" id="IPR020846">
    <property type="entry name" value="MFS_dom"/>
</dbReference>
<evidence type="ECO:0000256" key="2">
    <source>
        <dbReference type="ARBA" id="ARBA00022692"/>
    </source>
</evidence>
<feature type="transmembrane region" description="Helical" evidence="6">
    <location>
        <begin position="208"/>
        <end position="230"/>
    </location>
</feature>
<feature type="transmembrane region" description="Helical" evidence="6">
    <location>
        <begin position="485"/>
        <end position="507"/>
    </location>
</feature>
<dbReference type="CDD" id="cd06174">
    <property type="entry name" value="MFS"/>
    <property type="match status" value="1"/>
</dbReference>